<dbReference type="PROSITE" id="PS50244">
    <property type="entry name" value="S5A_REDUCTASE"/>
    <property type="match status" value="1"/>
</dbReference>
<reference evidence="3" key="1">
    <citation type="submission" date="2010-02" db="EMBL/GenBank/DDBJ databases">
        <title>Complete sequence of Desulfurivibrio alkaliphilus AHT2.</title>
        <authorList>
            <consortium name="US DOE Joint Genome Institute"/>
            <person name="Pitluck S."/>
            <person name="Chertkov O."/>
            <person name="Detter J.C."/>
            <person name="Han C."/>
            <person name="Tapia R."/>
            <person name="Larimer F."/>
            <person name="Land M."/>
            <person name="Hauser L."/>
            <person name="Kyrpides N."/>
            <person name="Mikhailova N."/>
            <person name="Sorokin D.Y."/>
            <person name="Muyzer G."/>
            <person name="Woyke T."/>
        </authorList>
    </citation>
    <scope>NUCLEOTIDE SEQUENCE [LARGE SCALE GENOMIC DNA]</scope>
    <source>
        <strain evidence="3">DSM 19089 / UNIQEM U267 / AHT2</strain>
    </source>
</reference>
<feature type="transmembrane region" description="Helical" evidence="1">
    <location>
        <begin position="135"/>
        <end position="155"/>
    </location>
</feature>
<dbReference type="OrthoDB" id="9779233at2"/>
<organism evidence="2 3">
    <name type="scientific">Desulfurivibrio alkaliphilus (strain DSM 19089 / UNIQEM U267 / AHT2)</name>
    <dbReference type="NCBI Taxonomy" id="589865"/>
    <lineage>
        <taxon>Bacteria</taxon>
        <taxon>Pseudomonadati</taxon>
        <taxon>Thermodesulfobacteriota</taxon>
        <taxon>Desulfobulbia</taxon>
        <taxon>Desulfobulbales</taxon>
        <taxon>Desulfobulbaceae</taxon>
        <taxon>Desulfurivibrio</taxon>
    </lineage>
</organism>
<gene>
    <name evidence="2" type="ordered locus">DaAHT2_2619</name>
</gene>
<dbReference type="PANTHER" id="PTHR32251:SF17">
    <property type="entry name" value="STEROID 5-ALPHA REDUCTASE C-TERMINAL DOMAIN-CONTAINING PROTEIN"/>
    <property type="match status" value="1"/>
</dbReference>
<evidence type="ECO:0000313" key="2">
    <source>
        <dbReference type="EMBL" id="ADH87280.1"/>
    </source>
</evidence>
<dbReference type="STRING" id="589865.DaAHT2_2619"/>
<keyword evidence="1" id="KW-1133">Transmembrane helix</keyword>
<dbReference type="Pfam" id="PF06966">
    <property type="entry name" value="DUF1295"/>
    <property type="match status" value="1"/>
</dbReference>
<sequence length="260" mass="29768">MLTSTPFIATLFAVLALMAGAWTLSLITKKACLADSFWGAGFILVAWTTWLMGPGTSRSLLVVVLISIWGVRLAYHITRRNWGKPEDRRYQAMRDYHGKKFWWISLFSVFLLQAVLLWLISIAPQVAQLSAKPAALTWLDWLGVAIWTVGMMFEATADRQMEKFRNDPANKGKVMDKGLWAWSRHPNYFGESLIWWGLFCVALAVPFGWLTLFSPLIITFLLLKVSGVALLEKEIGARRPGYEEYRKRVNAFFPWFPSRQ</sequence>
<dbReference type="EMBL" id="CP001940">
    <property type="protein sequence ID" value="ADH87280.1"/>
    <property type="molecule type" value="Genomic_DNA"/>
</dbReference>
<feature type="transmembrane region" description="Helical" evidence="1">
    <location>
        <begin position="36"/>
        <end position="53"/>
    </location>
</feature>
<feature type="transmembrane region" description="Helical" evidence="1">
    <location>
        <begin position="193"/>
        <end position="223"/>
    </location>
</feature>
<feature type="transmembrane region" description="Helical" evidence="1">
    <location>
        <begin position="59"/>
        <end position="75"/>
    </location>
</feature>
<dbReference type="Proteomes" id="UP000001508">
    <property type="component" value="Chromosome"/>
</dbReference>
<keyword evidence="3" id="KW-1185">Reference proteome</keyword>
<dbReference type="KEGG" id="dak:DaAHT2_2619"/>
<evidence type="ECO:0000256" key="1">
    <source>
        <dbReference type="SAM" id="Phobius"/>
    </source>
</evidence>
<dbReference type="GO" id="GO:0016020">
    <property type="term" value="C:membrane"/>
    <property type="evidence" value="ECO:0007669"/>
    <property type="project" value="TreeGrafter"/>
</dbReference>
<protein>
    <submittedName>
        <fullName evidence="2">Uncharacterized protein</fullName>
    </submittedName>
</protein>
<dbReference type="Gene3D" id="1.20.120.1630">
    <property type="match status" value="1"/>
</dbReference>
<keyword evidence="1" id="KW-0812">Transmembrane</keyword>
<feature type="transmembrane region" description="Helical" evidence="1">
    <location>
        <begin position="6"/>
        <end position="24"/>
    </location>
</feature>
<dbReference type="PANTHER" id="PTHR32251">
    <property type="entry name" value="3-OXO-5-ALPHA-STEROID 4-DEHYDROGENASE"/>
    <property type="match status" value="1"/>
</dbReference>
<dbReference type="InterPro" id="IPR010721">
    <property type="entry name" value="UstE-like"/>
</dbReference>
<dbReference type="AlphaFoldDB" id="D6Z120"/>
<keyword evidence="1" id="KW-0472">Membrane</keyword>
<dbReference type="HOGENOM" id="CLU_043418_3_1_7"/>
<dbReference type="InParanoid" id="D6Z120"/>
<dbReference type="eggNOG" id="COG3752">
    <property type="taxonomic scope" value="Bacteria"/>
</dbReference>
<feature type="transmembrane region" description="Helical" evidence="1">
    <location>
        <begin position="101"/>
        <end position="123"/>
    </location>
</feature>
<accession>D6Z120</accession>
<name>D6Z120_DESAT</name>
<evidence type="ECO:0000313" key="3">
    <source>
        <dbReference type="Proteomes" id="UP000001508"/>
    </source>
</evidence>
<proteinExistence type="predicted"/>